<dbReference type="EMBL" id="JBIPKE010000015">
    <property type="protein sequence ID" value="MFH6983368.1"/>
    <property type="molecule type" value="Genomic_DNA"/>
</dbReference>
<keyword evidence="9" id="KW-1185">Reference proteome</keyword>
<dbReference type="InterPro" id="IPR005467">
    <property type="entry name" value="His_kinase_dom"/>
</dbReference>
<feature type="domain" description="Response regulatory" evidence="6">
    <location>
        <begin position="453"/>
        <end position="570"/>
    </location>
</feature>
<dbReference type="CDD" id="cd00130">
    <property type="entry name" value="PAS"/>
    <property type="match status" value="1"/>
</dbReference>
<dbReference type="SMART" id="SM00388">
    <property type="entry name" value="HisKA"/>
    <property type="match status" value="1"/>
</dbReference>
<dbReference type="PANTHER" id="PTHR45339:SF5">
    <property type="entry name" value="HISTIDINE KINASE"/>
    <property type="match status" value="1"/>
</dbReference>
<dbReference type="NCBIfam" id="TIGR00229">
    <property type="entry name" value="sensory_box"/>
    <property type="match status" value="1"/>
</dbReference>
<evidence type="ECO:0000256" key="1">
    <source>
        <dbReference type="ARBA" id="ARBA00000085"/>
    </source>
</evidence>
<dbReference type="Gene3D" id="3.40.50.2300">
    <property type="match status" value="1"/>
</dbReference>
<evidence type="ECO:0000259" key="5">
    <source>
        <dbReference type="PROSITE" id="PS50109"/>
    </source>
</evidence>
<dbReference type="PROSITE" id="PS50109">
    <property type="entry name" value="HIS_KIN"/>
    <property type="match status" value="1"/>
</dbReference>
<dbReference type="SMART" id="SM00448">
    <property type="entry name" value="REC"/>
    <property type="match status" value="1"/>
</dbReference>
<protein>
    <recommendedName>
        <fullName evidence="2">histidine kinase</fullName>
        <ecNumber evidence="2">2.7.13.3</ecNumber>
    </recommendedName>
</protein>
<organism evidence="8 9">
    <name type="scientific">Marinoscillum luteum</name>
    <dbReference type="NCBI Taxonomy" id="861051"/>
    <lineage>
        <taxon>Bacteria</taxon>
        <taxon>Pseudomonadati</taxon>
        <taxon>Bacteroidota</taxon>
        <taxon>Cytophagia</taxon>
        <taxon>Cytophagales</taxon>
        <taxon>Reichenbachiellaceae</taxon>
        <taxon>Marinoscillum</taxon>
    </lineage>
</organism>
<dbReference type="InterPro" id="IPR003661">
    <property type="entry name" value="HisK_dim/P_dom"/>
</dbReference>
<dbReference type="PROSITE" id="PS50112">
    <property type="entry name" value="PAS"/>
    <property type="match status" value="1"/>
</dbReference>
<gene>
    <name evidence="8" type="ORF">ACHKAR_07970</name>
</gene>
<dbReference type="CDD" id="cd16922">
    <property type="entry name" value="HATPase_EvgS-ArcB-TorS-like"/>
    <property type="match status" value="1"/>
</dbReference>
<evidence type="ECO:0000313" key="9">
    <source>
        <dbReference type="Proteomes" id="UP001610063"/>
    </source>
</evidence>
<dbReference type="InterPro" id="IPR036097">
    <property type="entry name" value="HisK_dim/P_sf"/>
</dbReference>
<proteinExistence type="predicted"/>
<sequence>MSRRLLEKQIARIKEKYPEEEFFDRLFEKVASSYVDFDRVQKLKDRSIRLMSQELHDLYRAQEEKQRAFISTILGKIVDGIITCNMTGQIISVNSSAEHIIGKNESEIKQLELSEILADFKTYDEFLSHYYLNLAKNENQIEVSILGKGKKRIPCEVSVSQFEIDDVSSIVLLRDITERKKVEAIIIEEKEKAEKASRAKAEFLSTMSHEIRTPMNSIIGMTNILIQDDFDQETMNLLNTLKFSSEHLLILINDILDFNKIEAGKIDFEHIDFNLKELVENINESHKYRANEKGVKLELAIDPSSPNWVVGDPGRLSQILTNLIGNAVKFTKEGSVTTRLTPQQQKGNSVDILFEVIDTGIGIAPGKQKLIFESFSQSETYTTRQYGGTGLGLAITKKLIELQNGCLEVSSSPQMGSNFHFSLQFILSDTPDDVVTKPVDGMYASQDELVGLKILLVEDNPMNQFVAGKFLNKWACNVTIAENGNEAWEKIQEQEFDIILMDLQMPDKNGFETTQQIRNSDKAYKDIPIIALTATAFLEEKNRALKAGMNDFVTKPFNPKELYEKILKNMTHST</sequence>
<dbReference type="Pfam" id="PF00072">
    <property type="entry name" value="Response_reg"/>
    <property type="match status" value="1"/>
</dbReference>
<feature type="modified residue" description="4-aspartylphosphate" evidence="4">
    <location>
        <position position="502"/>
    </location>
</feature>
<dbReference type="InterPro" id="IPR003594">
    <property type="entry name" value="HATPase_dom"/>
</dbReference>
<keyword evidence="3 4" id="KW-0597">Phosphoprotein</keyword>
<comment type="catalytic activity">
    <reaction evidence="1">
        <text>ATP + protein L-histidine = ADP + protein N-phospho-L-histidine.</text>
        <dbReference type="EC" id="2.7.13.3"/>
    </reaction>
</comment>
<dbReference type="Gene3D" id="3.30.565.10">
    <property type="entry name" value="Histidine kinase-like ATPase, C-terminal domain"/>
    <property type="match status" value="1"/>
</dbReference>
<feature type="domain" description="Histidine kinase" evidence="5">
    <location>
        <begin position="206"/>
        <end position="427"/>
    </location>
</feature>
<dbReference type="Gene3D" id="3.30.450.20">
    <property type="entry name" value="PAS domain"/>
    <property type="match status" value="1"/>
</dbReference>
<dbReference type="InterPro" id="IPR011006">
    <property type="entry name" value="CheY-like_superfamily"/>
</dbReference>
<evidence type="ECO:0000256" key="3">
    <source>
        <dbReference type="ARBA" id="ARBA00022553"/>
    </source>
</evidence>
<dbReference type="PROSITE" id="PS50110">
    <property type="entry name" value="RESPONSE_REGULATORY"/>
    <property type="match status" value="1"/>
</dbReference>
<dbReference type="SUPFAM" id="SSF47384">
    <property type="entry name" value="Homodimeric domain of signal transducing histidine kinase"/>
    <property type="match status" value="1"/>
</dbReference>
<evidence type="ECO:0000313" key="8">
    <source>
        <dbReference type="EMBL" id="MFH6983368.1"/>
    </source>
</evidence>
<dbReference type="InterPro" id="IPR001789">
    <property type="entry name" value="Sig_transdc_resp-reg_receiver"/>
</dbReference>
<dbReference type="EC" id="2.7.13.3" evidence="2"/>
<reference evidence="8 9" key="1">
    <citation type="journal article" date="2013" name="Int. J. Syst. Evol. Microbiol.">
        <title>Marinoscillum luteum sp. nov., isolated from marine sediment.</title>
        <authorList>
            <person name="Cha I.T."/>
            <person name="Park S.J."/>
            <person name="Kim S.J."/>
            <person name="Kim J.G."/>
            <person name="Jung M.Y."/>
            <person name="Shin K.S."/>
            <person name="Kwon K.K."/>
            <person name="Yang S.H."/>
            <person name="Seo Y.S."/>
            <person name="Rhee S.K."/>
        </authorList>
    </citation>
    <scope>NUCLEOTIDE SEQUENCE [LARGE SCALE GENOMIC DNA]</scope>
    <source>
        <strain evidence="8 9">KCTC 23939</strain>
    </source>
</reference>
<dbReference type="RefSeq" id="WP_395416943.1">
    <property type="nucleotide sequence ID" value="NZ_JBIPKE010000015.1"/>
</dbReference>
<dbReference type="SUPFAM" id="SSF55785">
    <property type="entry name" value="PYP-like sensor domain (PAS domain)"/>
    <property type="match status" value="1"/>
</dbReference>
<dbReference type="Gene3D" id="1.10.287.130">
    <property type="match status" value="1"/>
</dbReference>
<comment type="caution">
    <text evidence="8">The sequence shown here is derived from an EMBL/GenBank/DDBJ whole genome shotgun (WGS) entry which is preliminary data.</text>
</comment>
<dbReference type="InterPro" id="IPR000014">
    <property type="entry name" value="PAS"/>
</dbReference>
<dbReference type="SUPFAM" id="SSF55874">
    <property type="entry name" value="ATPase domain of HSP90 chaperone/DNA topoisomerase II/histidine kinase"/>
    <property type="match status" value="1"/>
</dbReference>
<evidence type="ECO:0000256" key="2">
    <source>
        <dbReference type="ARBA" id="ARBA00012438"/>
    </source>
</evidence>
<dbReference type="SUPFAM" id="SSF52172">
    <property type="entry name" value="CheY-like"/>
    <property type="match status" value="1"/>
</dbReference>
<evidence type="ECO:0000256" key="4">
    <source>
        <dbReference type="PROSITE-ProRule" id="PRU00169"/>
    </source>
</evidence>
<dbReference type="InterPro" id="IPR036890">
    <property type="entry name" value="HATPase_C_sf"/>
</dbReference>
<dbReference type="PANTHER" id="PTHR45339">
    <property type="entry name" value="HYBRID SIGNAL TRANSDUCTION HISTIDINE KINASE J"/>
    <property type="match status" value="1"/>
</dbReference>
<name>A0ABW7N6X7_9BACT</name>
<feature type="domain" description="PAS" evidence="7">
    <location>
        <begin position="66"/>
        <end position="108"/>
    </location>
</feature>
<dbReference type="Pfam" id="PF13426">
    <property type="entry name" value="PAS_9"/>
    <property type="match status" value="1"/>
</dbReference>
<dbReference type="Proteomes" id="UP001610063">
    <property type="component" value="Unassembled WGS sequence"/>
</dbReference>
<dbReference type="InterPro" id="IPR035965">
    <property type="entry name" value="PAS-like_dom_sf"/>
</dbReference>
<evidence type="ECO:0000259" key="6">
    <source>
        <dbReference type="PROSITE" id="PS50110"/>
    </source>
</evidence>
<dbReference type="CDD" id="cd00082">
    <property type="entry name" value="HisKA"/>
    <property type="match status" value="1"/>
</dbReference>
<dbReference type="Pfam" id="PF00512">
    <property type="entry name" value="HisKA"/>
    <property type="match status" value="1"/>
</dbReference>
<dbReference type="CDD" id="cd17546">
    <property type="entry name" value="REC_hyHK_CKI1_RcsC-like"/>
    <property type="match status" value="1"/>
</dbReference>
<evidence type="ECO:0000259" key="7">
    <source>
        <dbReference type="PROSITE" id="PS50112"/>
    </source>
</evidence>
<dbReference type="PRINTS" id="PR00344">
    <property type="entry name" value="BCTRLSENSOR"/>
</dbReference>
<dbReference type="InterPro" id="IPR004358">
    <property type="entry name" value="Sig_transdc_His_kin-like_C"/>
</dbReference>
<accession>A0ABW7N6X7</accession>
<dbReference type="SMART" id="SM00387">
    <property type="entry name" value="HATPase_c"/>
    <property type="match status" value="1"/>
</dbReference>
<dbReference type="Pfam" id="PF02518">
    <property type="entry name" value="HATPase_c"/>
    <property type="match status" value="1"/>
</dbReference>